<name>A0A0U0ZRK6_9MYCO</name>
<protein>
    <submittedName>
        <fullName evidence="1">Uncharacterized protein</fullName>
    </submittedName>
</protein>
<evidence type="ECO:0000313" key="2">
    <source>
        <dbReference type="Proteomes" id="UP000045782"/>
    </source>
</evidence>
<reference evidence="1 2" key="1">
    <citation type="submission" date="2015-03" db="EMBL/GenBank/DDBJ databases">
        <authorList>
            <person name="Murphy D."/>
        </authorList>
    </citation>
    <scope>NUCLEOTIDE SEQUENCE [LARGE SCALE GENOMIC DNA]</scope>
    <source>
        <strain evidence="1 2">PAP088</strain>
    </source>
</reference>
<dbReference type="Proteomes" id="UP000045782">
    <property type="component" value="Unassembled WGS sequence"/>
</dbReference>
<dbReference type="RefSeq" id="WP_052619110.1">
    <property type="nucleotide sequence ID" value="NZ_CSWP01000009.1"/>
</dbReference>
<evidence type="ECO:0000313" key="1">
    <source>
        <dbReference type="EMBL" id="CPV66812.1"/>
    </source>
</evidence>
<dbReference type="AlphaFoldDB" id="A0A0U0ZRK6"/>
<sequence>MTDLVRLQRQDLVSGELVNICPAGADPVVRGFSFCVLEPSYLWSLSWFLNGRPEHFVQLMREDCTNREASMLTRGILVASVYNVGGKFRMVRREEFVKVGAELAACIDGKTSPVVEVPLGYSVETLDPEGLEFWKFPSPSPLADYSPGAWQPSDAEPVSLASAGVMASDIAIALSRTLNGITLTDNEVRLLGELATGLRAEAVHLEQGPFSWRGFEPSQAHTIAHNLALALIEAKIGPPSRRPERFVLQMADLFSELSIGRQPNMGSVDYVRAVMQRVAESVGARLHPAPCTTV</sequence>
<accession>A0A0U0ZRK6</accession>
<gene>
    <name evidence="1" type="ORF">ERS075579_04083</name>
</gene>
<dbReference type="EMBL" id="CSWP01000009">
    <property type="protein sequence ID" value="CPV66812.1"/>
    <property type="molecule type" value="Genomic_DNA"/>
</dbReference>
<organism evidence="1 2">
    <name type="scientific">Mycobacteroides abscessus</name>
    <dbReference type="NCBI Taxonomy" id="36809"/>
    <lineage>
        <taxon>Bacteria</taxon>
        <taxon>Bacillati</taxon>
        <taxon>Actinomycetota</taxon>
        <taxon>Actinomycetes</taxon>
        <taxon>Mycobacteriales</taxon>
        <taxon>Mycobacteriaceae</taxon>
        <taxon>Mycobacteroides</taxon>
    </lineage>
</organism>
<proteinExistence type="predicted"/>